<dbReference type="PANTHER" id="PTHR12983:SF9">
    <property type="entry name" value="E3 UBIQUITIN-PROTEIN LIGASE RNF10"/>
    <property type="match status" value="1"/>
</dbReference>
<feature type="compositionally biased region" description="Polar residues" evidence="7">
    <location>
        <begin position="86"/>
        <end position="99"/>
    </location>
</feature>
<feature type="compositionally biased region" description="Basic residues" evidence="7">
    <location>
        <begin position="153"/>
        <end position="162"/>
    </location>
</feature>
<proteinExistence type="predicted"/>
<feature type="compositionally biased region" description="Polar residues" evidence="7">
    <location>
        <begin position="827"/>
        <end position="836"/>
    </location>
</feature>
<evidence type="ECO:0000256" key="2">
    <source>
        <dbReference type="ARBA" id="ARBA00022490"/>
    </source>
</evidence>
<keyword evidence="5" id="KW-0862">Zinc</keyword>
<dbReference type="GeneID" id="34610318"/>
<dbReference type="GO" id="GO:0045944">
    <property type="term" value="P:positive regulation of transcription by RNA polymerase II"/>
    <property type="evidence" value="ECO:0007669"/>
    <property type="project" value="TreeGrafter"/>
</dbReference>
<dbReference type="SMART" id="SM00184">
    <property type="entry name" value="RING"/>
    <property type="match status" value="1"/>
</dbReference>
<feature type="region of interest" description="Disordered" evidence="7">
    <location>
        <begin position="84"/>
        <end position="107"/>
    </location>
</feature>
<feature type="compositionally biased region" description="Polar residues" evidence="7">
    <location>
        <begin position="176"/>
        <end position="192"/>
    </location>
</feature>
<dbReference type="Pfam" id="PF00097">
    <property type="entry name" value="zf-C3HC4"/>
    <property type="match status" value="1"/>
</dbReference>
<evidence type="ECO:0000256" key="5">
    <source>
        <dbReference type="ARBA" id="ARBA00022833"/>
    </source>
</evidence>
<feature type="region of interest" description="Disordered" evidence="7">
    <location>
        <begin position="449"/>
        <end position="565"/>
    </location>
</feature>
<gene>
    <name evidence="9" type="ORF">ASPZODRAFT_135631</name>
</gene>
<evidence type="ECO:0000259" key="8">
    <source>
        <dbReference type="PROSITE" id="PS50089"/>
    </source>
</evidence>
<reference evidence="10" key="1">
    <citation type="journal article" date="2017" name="Genome Biol.">
        <title>Comparative genomics reveals high biological diversity and specific adaptations in the industrially and medically important fungal genus Aspergillus.</title>
        <authorList>
            <person name="de Vries R.P."/>
            <person name="Riley R."/>
            <person name="Wiebenga A."/>
            <person name="Aguilar-Osorio G."/>
            <person name="Amillis S."/>
            <person name="Uchima C.A."/>
            <person name="Anderluh G."/>
            <person name="Asadollahi M."/>
            <person name="Askin M."/>
            <person name="Barry K."/>
            <person name="Battaglia E."/>
            <person name="Bayram O."/>
            <person name="Benocci T."/>
            <person name="Braus-Stromeyer S.A."/>
            <person name="Caldana C."/>
            <person name="Canovas D."/>
            <person name="Cerqueira G.C."/>
            <person name="Chen F."/>
            <person name="Chen W."/>
            <person name="Choi C."/>
            <person name="Clum A."/>
            <person name="Dos Santos R.A."/>
            <person name="Damasio A.R."/>
            <person name="Diallinas G."/>
            <person name="Emri T."/>
            <person name="Fekete E."/>
            <person name="Flipphi M."/>
            <person name="Freyberg S."/>
            <person name="Gallo A."/>
            <person name="Gournas C."/>
            <person name="Habgood R."/>
            <person name="Hainaut M."/>
            <person name="Harispe M.L."/>
            <person name="Henrissat B."/>
            <person name="Hilden K.S."/>
            <person name="Hope R."/>
            <person name="Hossain A."/>
            <person name="Karabika E."/>
            <person name="Karaffa L."/>
            <person name="Karanyi Z."/>
            <person name="Krasevec N."/>
            <person name="Kuo A."/>
            <person name="Kusch H."/>
            <person name="LaButti K."/>
            <person name="Lagendijk E.L."/>
            <person name="Lapidus A."/>
            <person name="Levasseur A."/>
            <person name="Lindquist E."/>
            <person name="Lipzen A."/>
            <person name="Logrieco A.F."/>
            <person name="MacCabe A."/>
            <person name="Maekelae M.R."/>
            <person name="Malavazi I."/>
            <person name="Melin P."/>
            <person name="Meyer V."/>
            <person name="Mielnichuk N."/>
            <person name="Miskei M."/>
            <person name="Molnar A.P."/>
            <person name="Mule G."/>
            <person name="Ngan C.Y."/>
            <person name="Orejas M."/>
            <person name="Orosz E."/>
            <person name="Ouedraogo J.P."/>
            <person name="Overkamp K.M."/>
            <person name="Park H.-S."/>
            <person name="Perrone G."/>
            <person name="Piumi F."/>
            <person name="Punt P.J."/>
            <person name="Ram A.F."/>
            <person name="Ramon A."/>
            <person name="Rauscher S."/>
            <person name="Record E."/>
            <person name="Riano-Pachon D.M."/>
            <person name="Robert V."/>
            <person name="Roehrig J."/>
            <person name="Ruller R."/>
            <person name="Salamov A."/>
            <person name="Salih N.S."/>
            <person name="Samson R.A."/>
            <person name="Sandor E."/>
            <person name="Sanguinetti M."/>
            <person name="Schuetze T."/>
            <person name="Sepcic K."/>
            <person name="Shelest E."/>
            <person name="Sherlock G."/>
            <person name="Sophianopoulou V."/>
            <person name="Squina F.M."/>
            <person name="Sun H."/>
            <person name="Susca A."/>
            <person name="Todd R.B."/>
            <person name="Tsang A."/>
            <person name="Unkles S.E."/>
            <person name="van de Wiele N."/>
            <person name="van Rossen-Uffink D."/>
            <person name="Oliveira J.V."/>
            <person name="Vesth T.C."/>
            <person name="Visser J."/>
            <person name="Yu J.-H."/>
            <person name="Zhou M."/>
            <person name="Andersen M.R."/>
            <person name="Archer D.B."/>
            <person name="Baker S.E."/>
            <person name="Benoit I."/>
            <person name="Brakhage A.A."/>
            <person name="Braus G.H."/>
            <person name="Fischer R."/>
            <person name="Frisvad J.C."/>
            <person name="Goldman G.H."/>
            <person name="Houbraken J."/>
            <person name="Oakley B."/>
            <person name="Pocsi I."/>
            <person name="Scazzocchio C."/>
            <person name="Seiboth B."/>
            <person name="vanKuyk P.A."/>
            <person name="Wortman J."/>
            <person name="Dyer P.S."/>
            <person name="Grigoriev I.V."/>
        </authorList>
    </citation>
    <scope>NUCLEOTIDE SEQUENCE [LARGE SCALE GENOMIC DNA]</scope>
    <source>
        <strain evidence="10">CBS 506.65</strain>
    </source>
</reference>
<dbReference type="EMBL" id="KV878349">
    <property type="protein sequence ID" value="OJJ44148.1"/>
    <property type="molecule type" value="Genomic_DNA"/>
</dbReference>
<comment type="subcellular location">
    <subcellularLocation>
        <location evidence="1">Cytoplasm</location>
    </subcellularLocation>
</comment>
<dbReference type="FunFam" id="3.30.40.10:FF:000512">
    <property type="entry name" value="RING finger domain protein"/>
    <property type="match status" value="1"/>
</dbReference>
<dbReference type="CDD" id="cd16536">
    <property type="entry name" value="RING-HC_RNF10"/>
    <property type="match status" value="1"/>
</dbReference>
<dbReference type="PROSITE" id="PS00518">
    <property type="entry name" value="ZF_RING_1"/>
    <property type="match status" value="1"/>
</dbReference>
<feature type="compositionally biased region" description="Pro residues" evidence="7">
    <location>
        <begin position="197"/>
        <end position="207"/>
    </location>
</feature>
<evidence type="ECO:0000256" key="3">
    <source>
        <dbReference type="ARBA" id="ARBA00022723"/>
    </source>
</evidence>
<dbReference type="InterPro" id="IPR039739">
    <property type="entry name" value="MAG2/RNF10"/>
</dbReference>
<dbReference type="PANTHER" id="PTHR12983">
    <property type="entry name" value="RING FINGER 10 FAMILY MEMBER"/>
    <property type="match status" value="1"/>
</dbReference>
<dbReference type="GO" id="GO:0000976">
    <property type="term" value="F:transcription cis-regulatory region binding"/>
    <property type="evidence" value="ECO:0007669"/>
    <property type="project" value="TreeGrafter"/>
</dbReference>
<keyword evidence="4 6" id="KW-0863">Zinc-finger</keyword>
<feature type="compositionally biased region" description="Polar residues" evidence="7">
    <location>
        <begin position="484"/>
        <end position="498"/>
    </location>
</feature>
<evidence type="ECO:0000256" key="4">
    <source>
        <dbReference type="ARBA" id="ARBA00022771"/>
    </source>
</evidence>
<keyword evidence="2" id="KW-0963">Cytoplasm</keyword>
<organism evidence="9 10">
    <name type="scientific">Penicilliopsis zonata CBS 506.65</name>
    <dbReference type="NCBI Taxonomy" id="1073090"/>
    <lineage>
        <taxon>Eukaryota</taxon>
        <taxon>Fungi</taxon>
        <taxon>Dikarya</taxon>
        <taxon>Ascomycota</taxon>
        <taxon>Pezizomycotina</taxon>
        <taxon>Eurotiomycetes</taxon>
        <taxon>Eurotiomycetidae</taxon>
        <taxon>Eurotiales</taxon>
        <taxon>Aspergillaceae</taxon>
        <taxon>Penicilliopsis</taxon>
    </lineage>
</organism>
<sequence>MDPPGCLRPQRQTTRLLPPAIAPAIRGPAGDLCFRFLWFWSSAVLCAAGQLSVRARLSSIRISCKTVPWSAVWQAVAWSRRGARAMSSNPGPGQSSSKAAKSLNPAPGALASSYTNASAGEGGYQRRPGGSGSFGAGFAARNAAAARSSQVRKGQHKRQRRPRLLDDEEYNETAAMRSNNSRKGQTSITHLMNFSLPPRPQHHPPPLRNSRRFQSWGLGSGYHAMDKARYVHANYRFIVDPTRGYHAQAANADVHLDWDSVMQVFASAQTQAASCPICLSIPVAPRMARCGHIFCLPCLIRYMHSTDEDNPVPEKKARWKKCPICWDTIFSSETRPVRWFRGQEGDLPVEGGDVVLRLMKREAGSTLALPRDGAESLRPEDDVPWYHAAEVADYARIMKGGEDYMVSQHDEEIEDLRRQELEDELLFGDDNQWIRKAIVTISDAKEKIRGIGNPPEITRQSVGEQTGREPGALKSVPNDIAPTHISQHAQEPGQSSPAESFPYAGAAEQSVGSDPKSNAPDKPDQLTNGMAKLQVASQSHGKERQREHGTSRFFGKGKETHASNTTTDQPYYFYQALPQFYLSPLDIRILKAAFGDYHLFPATILPRVEHISTGHIVDDELRKRAKYLGHLPQGCEVNFLECDWRDVVVPEVLESFRAEIDRRRKRNRDKEAREEKDRIRAEKEEDEKRWAGARRKRLSIGATDLDPPFSDRDFQPLANTVATDGPDFELGSSSASPPQASSGFAVLSSPSTSPPGARTVWGTTVVASTSHARGPTTSMNDGWLRGWEEELQAHRESEIIAQSVADQNGASTPSAGGKKKKNKKITLMSTNIQRGA</sequence>
<dbReference type="PROSITE" id="PS50089">
    <property type="entry name" value="ZF_RING_2"/>
    <property type="match status" value="1"/>
</dbReference>
<dbReference type="RefSeq" id="XP_022578658.1">
    <property type="nucleotide sequence ID" value="XM_022723853.1"/>
</dbReference>
<feature type="region of interest" description="Disordered" evidence="7">
    <location>
        <begin position="145"/>
        <end position="212"/>
    </location>
</feature>
<dbReference type="InterPro" id="IPR018957">
    <property type="entry name" value="Znf_C3HC4_RING-type"/>
</dbReference>
<feature type="region of interest" description="Disordered" evidence="7">
    <location>
        <begin position="802"/>
        <end position="836"/>
    </location>
</feature>
<feature type="compositionally biased region" description="Basic and acidic residues" evidence="7">
    <location>
        <begin position="663"/>
        <end position="690"/>
    </location>
</feature>
<accession>A0A1L9SAH1</accession>
<dbReference type="InterPro" id="IPR017907">
    <property type="entry name" value="Znf_RING_CS"/>
</dbReference>
<protein>
    <recommendedName>
        <fullName evidence="8">RING-type domain-containing protein</fullName>
    </recommendedName>
</protein>
<name>A0A1L9SAH1_9EURO</name>
<dbReference type="GO" id="GO:0008270">
    <property type="term" value="F:zinc ion binding"/>
    <property type="evidence" value="ECO:0007669"/>
    <property type="project" value="UniProtKB-KW"/>
</dbReference>
<evidence type="ECO:0000256" key="1">
    <source>
        <dbReference type="ARBA" id="ARBA00004496"/>
    </source>
</evidence>
<evidence type="ECO:0000256" key="7">
    <source>
        <dbReference type="SAM" id="MobiDB-lite"/>
    </source>
</evidence>
<feature type="compositionally biased region" description="Low complexity" evidence="7">
    <location>
        <begin position="732"/>
        <end position="742"/>
    </location>
</feature>
<feature type="domain" description="RING-type" evidence="8">
    <location>
        <begin position="275"/>
        <end position="325"/>
    </location>
</feature>
<keyword evidence="3" id="KW-0479">Metal-binding</keyword>
<dbReference type="VEuPathDB" id="FungiDB:ASPZODRAFT_135631"/>
<dbReference type="AlphaFoldDB" id="A0A1L9SAH1"/>
<dbReference type="Gene3D" id="3.30.40.10">
    <property type="entry name" value="Zinc/RING finger domain, C3HC4 (zinc finger)"/>
    <property type="match status" value="1"/>
</dbReference>
<feature type="region of interest" description="Disordered" evidence="7">
    <location>
        <begin position="663"/>
        <end position="759"/>
    </location>
</feature>
<dbReference type="GO" id="GO:0005737">
    <property type="term" value="C:cytoplasm"/>
    <property type="evidence" value="ECO:0007669"/>
    <property type="project" value="UniProtKB-SubCell"/>
</dbReference>
<feature type="compositionally biased region" description="Polar residues" evidence="7">
    <location>
        <begin position="804"/>
        <end position="814"/>
    </location>
</feature>
<dbReference type="InterPro" id="IPR013083">
    <property type="entry name" value="Znf_RING/FYVE/PHD"/>
</dbReference>
<evidence type="ECO:0000256" key="6">
    <source>
        <dbReference type="PROSITE-ProRule" id="PRU00175"/>
    </source>
</evidence>
<evidence type="ECO:0000313" key="10">
    <source>
        <dbReference type="Proteomes" id="UP000184188"/>
    </source>
</evidence>
<dbReference type="OrthoDB" id="302966at2759"/>
<keyword evidence="10" id="KW-1185">Reference proteome</keyword>
<dbReference type="InterPro" id="IPR001841">
    <property type="entry name" value="Znf_RING"/>
</dbReference>
<evidence type="ECO:0000313" key="9">
    <source>
        <dbReference type="EMBL" id="OJJ44148.1"/>
    </source>
</evidence>
<dbReference type="Proteomes" id="UP000184188">
    <property type="component" value="Unassembled WGS sequence"/>
</dbReference>
<dbReference type="STRING" id="1073090.A0A1L9SAH1"/>
<feature type="compositionally biased region" description="Basic and acidic residues" evidence="7">
    <location>
        <begin position="540"/>
        <end position="561"/>
    </location>
</feature>
<dbReference type="SUPFAM" id="SSF57850">
    <property type="entry name" value="RING/U-box"/>
    <property type="match status" value="1"/>
</dbReference>